<dbReference type="GO" id="GO:0016874">
    <property type="term" value="F:ligase activity"/>
    <property type="evidence" value="ECO:0007669"/>
    <property type="project" value="UniProtKB-KW"/>
</dbReference>
<dbReference type="PROSITE" id="PS00866">
    <property type="entry name" value="CPSASE_1"/>
    <property type="match status" value="1"/>
</dbReference>
<dbReference type="PROSITE" id="PS50975">
    <property type="entry name" value="ATP_GRASP"/>
    <property type="match status" value="1"/>
</dbReference>
<reference evidence="11 12" key="1">
    <citation type="submission" date="2019-12" db="EMBL/GenBank/DDBJ databases">
        <title>A genome sequence resource for the geographically widespread anthracnose pathogen Colletotrichum asianum.</title>
        <authorList>
            <person name="Meng Y."/>
        </authorList>
    </citation>
    <scope>NUCLEOTIDE SEQUENCE [LARGE SCALE GENOMIC DNA]</scope>
    <source>
        <strain evidence="11 12">ICMP 18580</strain>
    </source>
</reference>
<dbReference type="GO" id="GO:0046872">
    <property type="term" value="F:metal ion binding"/>
    <property type="evidence" value="ECO:0007669"/>
    <property type="project" value="InterPro"/>
</dbReference>
<dbReference type="InterPro" id="IPR011761">
    <property type="entry name" value="ATP-grasp"/>
</dbReference>
<keyword evidence="5 7" id="KW-0067">ATP-binding</keyword>
<evidence type="ECO:0000256" key="7">
    <source>
        <dbReference type="PROSITE-ProRule" id="PRU00409"/>
    </source>
</evidence>
<keyword evidence="12" id="KW-1185">Reference proteome</keyword>
<evidence type="ECO:0000256" key="6">
    <source>
        <dbReference type="ARBA" id="ARBA00023267"/>
    </source>
</evidence>
<dbReference type="SUPFAM" id="SSF53335">
    <property type="entry name" value="S-adenosyl-L-methionine-dependent methyltransferases"/>
    <property type="match status" value="1"/>
</dbReference>
<dbReference type="InterPro" id="IPR003833">
    <property type="entry name" value="CT_C_D"/>
</dbReference>
<dbReference type="SUPFAM" id="SSF51230">
    <property type="entry name" value="Single hybrid motif"/>
    <property type="match status" value="1"/>
</dbReference>
<evidence type="ECO:0000256" key="8">
    <source>
        <dbReference type="SAM" id="MobiDB-lite"/>
    </source>
</evidence>
<dbReference type="PANTHER" id="PTHR18866">
    <property type="entry name" value="CARBOXYLASE:PYRUVATE/ACETYL-COA/PROPIONYL-COA CARBOXYLASE"/>
    <property type="match status" value="1"/>
</dbReference>
<dbReference type="Proteomes" id="UP000434172">
    <property type="component" value="Unassembled WGS sequence"/>
</dbReference>
<evidence type="ECO:0000256" key="2">
    <source>
        <dbReference type="ARBA" id="ARBA00022598"/>
    </source>
</evidence>
<dbReference type="SUPFAM" id="SSF51246">
    <property type="entry name" value="Rudiment single hybrid motif"/>
    <property type="match status" value="1"/>
</dbReference>
<dbReference type="Pfam" id="PF02682">
    <property type="entry name" value="CT_C_D"/>
    <property type="match status" value="1"/>
</dbReference>
<dbReference type="InterPro" id="IPR000089">
    <property type="entry name" value="Biotin_lipoyl"/>
</dbReference>
<keyword evidence="6" id="KW-0092">Biotin</keyword>
<dbReference type="Gene3D" id="2.40.50.100">
    <property type="match status" value="1"/>
</dbReference>
<dbReference type="InterPro" id="IPR011053">
    <property type="entry name" value="Single_hybrid_motif"/>
</dbReference>
<dbReference type="PROSITE" id="PS50979">
    <property type="entry name" value="BC"/>
    <property type="match status" value="1"/>
</dbReference>
<feature type="non-terminal residue" evidence="11">
    <location>
        <position position="1"/>
    </location>
</feature>
<feature type="domain" description="Biotin carboxylation" evidence="10">
    <location>
        <begin position="9"/>
        <end position="465"/>
    </location>
</feature>
<organism evidence="11 12">
    <name type="scientific">Colletotrichum asianum</name>
    <dbReference type="NCBI Taxonomy" id="702518"/>
    <lineage>
        <taxon>Eukaryota</taxon>
        <taxon>Fungi</taxon>
        <taxon>Dikarya</taxon>
        <taxon>Ascomycota</taxon>
        <taxon>Pezizomycotina</taxon>
        <taxon>Sordariomycetes</taxon>
        <taxon>Hypocreomycetidae</taxon>
        <taxon>Glomerellales</taxon>
        <taxon>Glomerellaceae</taxon>
        <taxon>Colletotrichum</taxon>
        <taxon>Colletotrichum gloeosporioides species complex</taxon>
    </lineage>
</organism>
<dbReference type="Pfam" id="PF13489">
    <property type="entry name" value="Methyltransf_23"/>
    <property type="match status" value="1"/>
</dbReference>
<dbReference type="InterPro" id="IPR011764">
    <property type="entry name" value="Biotin_carboxylation_dom"/>
</dbReference>
<dbReference type="NCBIfam" id="TIGR00724">
    <property type="entry name" value="urea_amlyse_rel"/>
    <property type="match status" value="1"/>
</dbReference>
<evidence type="ECO:0000259" key="10">
    <source>
        <dbReference type="PROSITE" id="PS50979"/>
    </source>
</evidence>
<dbReference type="SUPFAM" id="SSF160467">
    <property type="entry name" value="PH0987 N-terminal domain-like"/>
    <property type="match status" value="1"/>
</dbReference>
<evidence type="ECO:0000256" key="1">
    <source>
        <dbReference type="ARBA" id="ARBA00001953"/>
    </source>
</evidence>
<dbReference type="SMART" id="SM00797">
    <property type="entry name" value="AHS2"/>
    <property type="match status" value="1"/>
</dbReference>
<dbReference type="Gene3D" id="2.40.100.10">
    <property type="entry name" value="Cyclophilin-like"/>
    <property type="match status" value="2"/>
</dbReference>
<sequence>IAMASSLKNIQKVLVANRGEIAVRCIKACRELGVKTVAIYTDADATSLHTVSADEAVLLPGSDRTAYTDGDAIINIAQAHNADAIIPGYGFLSENADFAAAAEAVGIIFVGPSVASIKAMGLKHEAREIAHRAGVPTVPGTALLSSAAEARENAARLGFPIMLKATGGGGGMGLQICQDEAEVERAFETVVSRAGTLFKNSGVFLEKYYPRSRHIEVQVAGNGDVVVSFGERECSLQRRHQKVIEECPSPFVDAALRRKLCQSAIDYASQLNYKSVGTVEFLVDDETAEYFFLEMNTRLQVEHGITELCYGVDLVHLMLRQADCEKAGLGGIPTAELRSLGREQPLGSAIEVRVYAEDALNDFAPRPGLLQSVRWPESEGDDGVRVDTWVKGGQRITPYYDPLVGKIMVHDDQGREQARQKMIRALKGTTLQGTQTNLQYLTKVLQSEAFIQGNTLTTFLNDFVFEACAIQVLEPGMMTTIQDYPGRVSVRHGVPRSGPMDTLSSQIANVLVGNEPGTELLEVTLTGPALRFYVDAVVAVCGGSVPVKVDDVEQPMWSRFVVRRGQVLKLGQLGGSGFRAYIAIKGGFSEIPLFLGSKSTAPELGYGGLEGRKLQMHDVLDLAEYSNQCAAEVTPFSLLSDSIPSLDIQEVWCMEGPYGDNDILTPAGRAALYEAAWKVNHNSGRSGVRLAGPQLEWARSSGGGGGSHPSNVFDYGYPVGGVNWTGDFPVIFSVDSPDAGGFACPLTVCSADFWKLGQLKPGDEIRFRPITFESAMVMLKKQDEYVAAVATCAQTGQVTASIPTFYPEEYSQASSGSSTLREIPATDSDPKTIYRQGGDSSIIVEFGTQVADLRNTICVRLLAKQLEDRQLDGVSWTPSIATLTVHFNPKKITQTKLLIILSGLPCGLSQSSNEMPVREVQLPICLDHSAIAEAVQRYMDNIRREASYLPDNVEYIRENNALSSRQAVFDAFLNTPWLTVAVGFYVGTPFLFPLDPNYVYVGQKYNPSRVFTPSGSVGLGGSLVAIYPVAAPGGYQLIGRTIGCWDETGNRPCFEPSKPWLFRHFDLVRFVEVGEEEYDNLKHDYDIGQYEFTISETTINMDHFIAKFDAANQDPAHLEWTKRQAEASKELSRRETELFDEWHAATTASTNGAAAAGGEPEEHSGANILRIKSPVSASVWKVEVGVGDVLKSGQTVAVLEAMKMEIKVICGKDEDGMIVKSILHALIGPEEGMSAPDNVTPGGETAAPDPVQAHNPADLVPEEVTDDNASEIGTSVASSTASVTSSVLSYREENGRKYHGYKDGKYTAPNDEQEQDRLDLQHNLFLLTFDNALGLAPPNQPNSNVQRVLDVGTGTGIWAIDFGEDHEQAEVLGIDLSHSMPEFVPPNVRFEIDDLDEEWTYSQPFDYIHTRGMNSCIADWKVFLTKVFDNLTPGGYFELQELEVFPRSDDGTLTPECQLSQCMKYVHEAFEIFGRSFQGIPDLVRVMEDVGFVDVKMSLFKWPSNTWPKDPKYKELGDWNNENINNGFVAITMAPFTRALGWTKEEVHVFLPGVRKDLNDKSIHAYWPVYVVYGMKPVVDNTETAGA</sequence>
<dbReference type="Pfam" id="PF00364">
    <property type="entry name" value="Biotin_lipoyl"/>
    <property type="match status" value="1"/>
</dbReference>
<dbReference type="EMBL" id="WOWK01000045">
    <property type="protein sequence ID" value="KAF0324270.1"/>
    <property type="molecule type" value="Genomic_DNA"/>
</dbReference>
<dbReference type="Pfam" id="PF02785">
    <property type="entry name" value="Biotin_carb_C"/>
    <property type="match status" value="1"/>
</dbReference>
<evidence type="ECO:0000256" key="4">
    <source>
        <dbReference type="ARBA" id="ARBA00022801"/>
    </source>
</evidence>
<dbReference type="Pfam" id="PF02786">
    <property type="entry name" value="CPSase_L_D2"/>
    <property type="match status" value="1"/>
</dbReference>
<dbReference type="InterPro" id="IPR011054">
    <property type="entry name" value="Rudment_hybrid_motif"/>
</dbReference>
<evidence type="ECO:0000256" key="5">
    <source>
        <dbReference type="ARBA" id="ARBA00022840"/>
    </source>
</evidence>
<dbReference type="InterPro" id="IPR016185">
    <property type="entry name" value="PreATP-grasp_dom_sf"/>
</dbReference>
<dbReference type="CDD" id="cd06850">
    <property type="entry name" value="biotinyl_domain"/>
    <property type="match status" value="1"/>
</dbReference>
<dbReference type="InterPro" id="IPR050856">
    <property type="entry name" value="Biotin_carboxylase_complex"/>
</dbReference>
<dbReference type="SUPFAM" id="SSF50891">
    <property type="entry name" value="Cyclophilin-like"/>
    <property type="match status" value="2"/>
</dbReference>
<dbReference type="InterPro" id="IPR003778">
    <property type="entry name" value="CT_A_B"/>
</dbReference>
<evidence type="ECO:0000313" key="11">
    <source>
        <dbReference type="EMBL" id="KAF0324270.1"/>
    </source>
</evidence>
<evidence type="ECO:0000256" key="3">
    <source>
        <dbReference type="ARBA" id="ARBA00022741"/>
    </source>
</evidence>
<dbReference type="SMART" id="SM00878">
    <property type="entry name" value="Biotin_carb_C"/>
    <property type="match status" value="1"/>
</dbReference>
<dbReference type="GO" id="GO:0005524">
    <property type="term" value="F:ATP binding"/>
    <property type="evidence" value="ECO:0007669"/>
    <property type="project" value="UniProtKB-UniRule"/>
</dbReference>
<dbReference type="Gene3D" id="3.30.1360.40">
    <property type="match status" value="1"/>
</dbReference>
<protein>
    <submittedName>
        <fullName evidence="11">Urea carboxylase</fullName>
    </submittedName>
</protein>
<dbReference type="InterPro" id="IPR029063">
    <property type="entry name" value="SAM-dependent_MTases_sf"/>
</dbReference>
<dbReference type="OrthoDB" id="196847at2759"/>
<dbReference type="PROSITE" id="PS00867">
    <property type="entry name" value="CPSASE_2"/>
    <property type="match status" value="1"/>
</dbReference>
<dbReference type="Gene3D" id="3.40.50.150">
    <property type="entry name" value="Vaccinia Virus protein VP39"/>
    <property type="match status" value="1"/>
</dbReference>
<dbReference type="SUPFAM" id="SSF56059">
    <property type="entry name" value="Glutathione synthetase ATP-binding domain-like"/>
    <property type="match status" value="1"/>
</dbReference>
<name>A0A8H3WDC0_9PEZI</name>
<feature type="region of interest" description="Disordered" evidence="8">
    <location>
        <begin position="1230"/>
        <end position="1256"/>
    </location>
</feature>
<keyword evidence="3 7" id="KW-0547">Nucleotide-binding</keyword>
<dbReference type="InterPro" id="IPR005481">
    <property type="entry name" value="BC-like_N"/>
</dbReference>
<dbReference type="SMART" id="SM00796">
    <property type="entry name" value="AHS1"/>
    <property type="match status" value="1"/>
</dbReference>
<dbReference type="PANTHER" id="PTHR18866:SF128">
    <property type="entry name" value="UREA AMIDOLYASE"/>
    <property type="match status" value="1"/>
</dbReference>
<dbReference type="GO" id="GO:0016787">
    <property type="term" value="F:hydrolase activity"/>
    <property type="evidence" value="ECO:0007669"/>
    <property type="project" value="UniProtKB-KW"/>
</dbReference>
<dbReference type="InterPro" id="IPR005479">
    <property type="entry name" value="CPAse_ATP-bd"/>
</dbReference>
<dbReference type="Pfam" id="PF00289">
    <property type="entry name" value="Biotin_carb_N"/>
    <property type="match status" value="1"/>
</dbReference>
<proteinExistence type="predicted"/>
<feature type="domain" description="ATP-grasp" evidence="9">
    <location>
        <begin position="127"/>
        <end position="323"/>
    </location>
</feature>
<dbReference type="InterPro" id="IPR029000">
    <property type="entry name" value="Cyclophilin-like_dom_sf"/>
</dbReference>
<dbReference type="Gene3D" id="3.30.470.20">
    <property type="entry name" value="ATP-grasp fold, B domain"/>
    <property type="match status" value="1"/>
</dbReference>
<evidence type="ECO:0000313" key="12">
    <source>
        <dbReference type="Proteomes" id="UP000434172"/>
    </source>
</evidence>
<dbReference type="CDD" id="cd02440">
    <property type="entry name" value="AdoMet_MTases"/>
    <property type="match status" value="1"/>
</dbReference>
<keyword evidence="4" id="KW-0378">Hydrolase</keyword>
<gene>
    <name evidence="11" type="ORF">GQ607_008444</name>
</gene>
<dbReference type="Pfam" id="PF02626">
    <property type="entry name" value="CT_A_B"/>
    <property type="match status" value="1"/>
</dbReference>
<evidence type="ECO:0000259" key="9">
    <source>
        <dbReference type="PROSITE" id="PS50975"/>
    </source>
</evidence>
<comment type="cofactor">
    <cofactor evidence="1">
        <name>biotin</name>
        <dbReference type="ChEBI" id="CHEBI:57586"/>
    </cofactor>
</comment>
<dbReference type="SUPFAM" id="SSF52440">
    <property type="entry name" value="PreATP-grasp domain"/>
    <property type="match status" value="1"/>
</dbReference>
<dbReference type="InterPro" id="IPR005482">
    <property type="entry name" value="Biotin_COase_C"/>
</dbReference>
<keyword evidence="2" id="KW-0436">Ligase</keyword>
<dbReference type="FunFam" id="3.40.50.20:FF:000010">
    <property type="entry name" value="Propionyl-CoA carboxylase subunit alpha"/>
    <property type="match status" value="1"/>
</dbReference>
<comment type="caution">
    <text evidence="11">The sequence shown here is derived from an EMBL/GenBank/DDBJ whole genome shotgun (WGS) entry which is preliminary data.</text>
</comment>
<accession>A0A8H3WDC0</accession>